<dbReference type="GeneTree" id="ENSGT00940000160264"/>
<comment type="subcellular location">
    <subcellularLocation>
        <location evidence="1">Cell membrane</location>
        <topology evidence="1">Single-pass type I membrane protein</topology>
    </subcellularLocation>
</comment>
<evidence type="ECO:0000256" key="6">
    <source>
        <dbReference type="ARBA" id="ARBA00022729"/>
    </source>
</evidence>
<dbReference type="Gene3D" id="1.10.150.510">
    <property type="entry name" value="Receptor activity modifying family"/>
    <property type="match status" value="1"/>
</dbReference>
<dbReference type="Proteomes" id="UP000007635">
    <property type="component" value="Chromosome XI"/>
</dbReference>
<dbReference type="GO" id="GO:0015026">
    <property type="term" value="F:coreceptor activity"/>
    <property type="evidence" value="ECO:0007669"/>
    <property type="project" value="InterPro"/>
</dbReference>
<evidence type="ECO:0000256" key="4">
    <source>
        <dbReference type="ARBA" id="ARBA00022475"/>
    </source>
</evidence>
<dbReference type="PANTHER" id="PTHR14076">
    <property type="entry name" value="RECEPTOR ACTIVITY MODIFYING PROTEIN RAMP"/>
    <property type="match status" value="1"/>
</dbReference>
<dbReference type="GO" id="GO:0006886">
    <property type="term" value="P:intracellular protein transport"/>
    <property type="evidence" value="ECO:0007669"/>
    <property type="project" value="InterPro"/>
</dbReference>
<proteinExistence type="inferred from homology"/>
<evidence type="ECO:0000256" key="1">
    <source>
        <dbReference type="ARBA" id="ARBA00004251"/>
    </source>
</evidence>
<evidence type="ECO:0000256" key="11">
    <source>
        <dbReference type="SAM" id="Phobius"/>
    </source>
</evidence>
<reference evidence="12 13" key="1">
    <citation type="journal article" date="2021" name="G3 (Bethesda)">
        <title>Improved contiguity of the threespine stickleback genome using long-read sequencing.</title>
        <authorList>
            <person name="Nath S."/>
            <person name="Shaw D.E."/>
            <person name="White M.A."/>
        </authorList>
    </citation>
    <scope>NUCLEOTIDE SEQUENCE [LARGE SCALE GENOMIC DNA]</scope>
    <source>
        <strain evidence="12 13">Lake Benthic</strain>
    </source>
</reference>
<dbReference type="GO" id="GO:0006816">
    <property type="term" value="P:calcium ion transport"/>
    <property type="evidence" value="ECO:0007669"/>
    <property type="project" value="TreeGrafter"/>
</dbReference>
<evidence type="ECO:0000256" key="5">
    <source>
        <dbReference type="ARBA" id="ARBA00022692"/>
    </source>
</evidence>
<evidence type="ECO:0000313" key="12">
    <source>
        <dbReference type="Ensembl" id="ENSGACP00000057421.1"/>
    </source>
</evidence>
<keyword evidence="7 11" id="KW-1133">Transmembrane helix</keyword>
<protein>
    <submittedName>
        <fullName evidence="12">Receptor (G protein-coupled) activity modifying protein 2</fullName>
    </submittedName>
</protein>
<keyword evidence="13" id="KW-1185">Reference proteome</keyword>
<keyword evidence="9" id="KW-1015">Disulfide bond</keyword>
<keyword evidence="8 11" id="KW-0472">Membrane</keyword>
<dbReference type="GO" id="GO:0007186">
    <property type="term" value="P:G protein-coupled receptor signaling pathway"/>
    <property type="evidence" value="ECO:0007669"/>
    <property type="project" value="TreeGrafter"/>
</dbReference>
<evidence type="ECO:0000313" key="13">
    <source>
        <dbReference type="Proteomes" id="UP000007635"/>
    </source>
</evidence>
<reference evidence="12" key="3">
    <citation type="submission" date="2025-09" db="UniProtKB">
        <authorList>
            <consortium name="Ensembl"/>
        </authorList>
    </citation>
    <scope>IDENTIFICATION</scope>
</reference>
<keyword evidence="10" id="KW-0675">Receptor</keyword>
<dbReference type="InterPro" id="IPR006985">
    <property type="entry name" value="RAMP"/>
</dbReference>
<keyword evidence="3" id="KW-0813">Transport</keyword>
<dbReference type="GO" id="GO:0072659">
    <property type="term" value="P:protein localization to plasma membrane"/>
    <property type="evidence" value="ECO:0007669"/>
    <property type="project" value="TreeGrafter"/>
</dbReference>
<dbReference type="GO" id="GO:0009986">
    <property type="term" value="C:cell surface"/>
    <property type="evidence" value="ECO:0007669"/>
    <property type="project" value="TreeGrafter"/>
</dbReference>
<dbReference type="GO" id="GO:0032870">
    <property type="term" value="P:cellular response to hormone stimulus"/>
    <property type="evidence" value="ECO:0007669"/>
    <property type="project" value="TreeGrafter"/>
</dbReference>
<evidence type="ECO:0000256" key="3">
    <source>
        <dbReference type="ARBA" id="ARBA00022448"/>
    </source>
</evidence>
<dbReference type="AlphaFoldDB" id="A0AAQ4R5G1"/>
<keyword evidence="5 11" id="KW-0812">Transmembrane</keyword>
<dbReference type="GO" id="GO:0031623">
    <property type="term" value="P:receptor internalization"/>
    <property type="evidence" value="ECO:0007669"/>
    <property type="project" value="TreeGrafter"/>
</dbReference>
<comment type="similarity">
    <text evidence="2">Belongs to the RAMP family.</text>
</comment>
<keyword evidence="6" id="KW-0732">Signal</keyword>
<accession>A0AAQ4R5G1</accession>
<sequence length="264" mass="29103">MLDLNILRFPQKTGRQREDAFTSSLSAARSSSLPLSPQPLNVLKIVQFNLISVKVSTFYYLKIYLKSNIQFFSYLISLLAGCSTVVCLVNEKITAPPATPTGYFSTVTEVANATSETPPLSFACGNNSDTCGIYCRICDTHYHGPTMDCLSTLLQIQCITKFYDAMASLNSTEWCTWSNVGGLYSNLSLCTEEISDCLMIPWPNPLVEQTFVEIHSSHFKDCPSQELSDPPPVIVFALVMTPICLIPVMVSLVVLKTKNGDGRP</sequence>
<dbReference type="Pfam" id="PF04901">
    <property type="entry name" value="RAMP"/>
    <property type="match status" value="1"/>
</dbReference>
<dbReference type="Ensembl" id="ENSGACT00000038529.1">
    <property type="protein sequence ID" value="ENSGACP00000057421.1"/>
    <property type="gene ID" value="ENSGACG00000023043.1"/>
</dbReference>
<evidence type="ECO:0000256" key="8">
    <source>
        <dbReference type="ARBA" id="ARBA00023136"/>
    </source>
</evidence>
<evidence type="ECO:0000256" key="9">
    <source>
        <dbReference type="ARBA" id="ARBA00023157"/>
    </source>
</evidence>
<dbReference type="GO" id="GO:0043235">
    <property type="term" value="C:receptor complex"/>
    <property type="evidence" value="ECO:0007669"/>
    <property type="project" value="TreeGrafter"/>
</dbReference>
<dbReference type="GO" id="GO:0001525">
    <property type="term" value="P:angiogenesis"/>
    <property type="evidence" value="ECO:0007669"/>
    <property type="project" value="TreeGrafter"/>
</dbReference>
<keyword evidence="4" id="KW-1003">Cell membrane</keyword>
<dbReference type="PANTHER" id="PTHR14076:SF10">
    <property type="entry name" value="RAMP2 PROTEIN"/>
    <property type="match status" value="1"/>
</dbReference>
<dbReference type="GO" id="GO:0005886">
    <property type="term" value="C:plasma membrane"/>
    <property type="evidence" value="ECO:0007669"/>
    <property type="project" value="UniProtKB-SubCell"/>
</dbReference>
<evidence type="ECO:0000256" key="2">
    <source>
        <dbReference type="ARBA" id="ARBA00007087"/>
    </source>
</evidence>
<evidence type="ECO:0000256" key="10">
    <source>
        <dbReference type="ARBA" id="ARBA00023170"/>
    </source>
</evidence>
<dbReference type="GO" id="GO:0008277">
    <property type="term" value="P:regulation of G protein-coupled receptor signaling pathway"/>
    <property type="evidence" value="ECO:0007669"/>
    <property type="project" value="InterPro"/>
</dbReference>
<dbReference type="InterPro" id="IPR038126">
    <property type="entry name" value="RAMP_sf"/>
</dbReference>
<reference evidence="12" key="2">
    <citation type="submission" date="2025-08" db="UniProtKB">
        <authorList>
            <consortium name="Ensembl"/>
        </authorList>
    </citation>
    <scope>IDENTIFICATION</scope>
</reference>
<evidence type="ECO:0000256" key="7">
    <source>
        <dbReference type="ARBA" id="ARBA00022989"/>
    </source>
</evidence>
<name>A0AAQ4R5G1_GASAC</name>
<organism evidence="12 13">
    <name type="scientific">Gasterosteus aculeatus aculeatus</name>
    <name type="common">three-spined stickleback</name>
    <dbReference type="NCBI Taxonomy" id="481459"/>
    <lineage>
        <taxon>Eukaryota</taxon>
        <taxon>Metazoa</taxon>
        <taxon>Chordata</taxon>
        <taxon>Craniata</taxon>
        <taxon>Vertebrata</taxon>
        <taxon>Euteleostomi</taxon>
        <taxon>Actinopterygii</taxon>
        <taxon>Neopterygii</taxon>
        <taxon>Teleostei</taxon>
        <taxon>Neoteleostei</taxon>
        <taxon>Acanthomorphata</taxon>
        <taxon>Eupercaria</taxon>
        <taxon>Perciformes</taxon>
        <taxon>Cottioidei</taxon>
        <taxon>Gasterosteales</taxon>
        <taxon>Gasterosteidae</taxon>
        <taxon>Gasterosteus</taxon>
    </lineage>
</organism>
<feature type="transmembrane region" description="Helical" evidence="11">
    <location>
        <begin position="233"/>
        <end position="255"/>
    </location>
</feature>